<proteinExistence type="predicted"/>
<accession>A0ABQ9G4Z8</accession>
<protein>
    <submittedName>
        <fullName evidence="2">Uncharacterized protein</fullName>
    </submittedName>
</protein>
<organism evidence="2 3">
    <name type="scientific">Dryococelus australis</name>
    <dbReference type="NCBI Taxonomy" id="614101"/>
    <lineage>
        <taxon>Eukaryota</taxon>
        <taxon>Metazoa</taxon>
        <taxon>Ecdysozoa</taxon>
        <taxon>Arthropoda</taxon>
        <taxon>Hexapoda</taxon>
        <taxon>Insecta</taxon>
        <taxon>Pterygota</taxon>
        <taxon>Neoptera</taxon>
        <taxon>Polyneoptera</taxon>
        <taxon>Phasmatodea</taxon>
        <taxon>Verophasmatodea</taxon>
        <taxon>Anareolatae</taxon>
        <taxon>Phasmatidae</taxon>
        <taxon>Eurycanthinae</taxon>
        <taxon>Dryococelus</taxon>
    </lineage>
</organism>
<sequence>MARIKKFNPKRTFKGKKEHKSNSRCSISTSTDSMKVSPKTSSSYKKLKHAKIRKDFDEETGMDVIVYLELISMLVQYIAKCKFRGSENSLVLRLDEQFKSGLAHRIIIKCSFCDENGKEMSSKCIRNMHEINIIYAHVLRSIGRSKAHGNIFSAVMNLSPPNTKFEKYNAKLLAAVAEVCESSMRHAAK</sequence>
<keyword evidence="3" id="KW-1185">Reference proteome</keyword>
<evidence type="ECO:0000313" key="2">
    <source>
        <dbReference type="EMBL" id="KAJ8866443.1"/>
    </source>
</evidence>
<dbReference type="EMBL" id="JARBHB010000016">
    <property type="protein sequence ID" value="KAJ8866443.1"/>
    <property type="molecule type" value="Genomic_DNA"/>
</dbReference>
<comment type="caution">
    <text evidence="2">The sequence shown here is derived from an EMBL/GenBank/DDBJ whole genome shotgun (WGS) entry which is preliminary data.</text>
</comment>
<name>A0ABQ9G4Z8_9NEOP</name>
<evidence type="ECO:0000313" key="3">
    <source>
        <dbReference type="Proteomes" id="UP001159363"/>
    </source>
</evidence>
<feature type="compositionally biased region" description="Polar residues" evidence="1">
    <location>
        <begin position="23"/>
        <end position="40"/>
    </location>
</feature>
<gene>
    <name evidence="2" type="ORF">PR048_032286</name>
</gene>
<reference evidence="2 3" key="1">
    <citation type="submission" date="2023-02" db="EMBL/GenBank/DDBJ databases">
        <title>LHISI_Scaffold_Assembly.</title>
        <authorList>
            <person name="Stuart O.P."/>
            <person name="Cleave R."/>
            <person name="Magrath M.J.L."/>
            <person name="Mikheyev A.S."/>
        </authorList>
    </citation>
    <scope>NUCLEOTIDE SEQUENCE [LARGE SCALE GENOMIC DNA]</scope>
    <source>
        <strain evidence="2">Daus_M_001</strain>
        <tissue evidence="2">Leg muscle</tissue>
    </source>
</reference>
<evidence type="ECO:0000256" key="1">
    <source>
        <dbReference type="SAM" id="MobiDB-lite"/>
    </source>
</evidence>
<dbReference type="Proteomes" id="UP001159363">
    <property type="component" value="Chromosome 15"/>
</dbReference>
<feature type="compositionally biased region" description="Basic residues" evidence="1">
    <location>
        <begin position="1"/>
        <end position="19"/>
    </location>
</feature>
<feature type="region of interest" description="Disordered" evidence="1">
    <location>
        <begin position="1"/>
        <end position="40"/>
    </location>
</feature>